<evidence type="ECO:0000313" key="3">
    <source>
        <dbReference type="Proteomes" id="UP000700334"/>
    </source>
</evidence>
<dbReference type="GO" id="GO:0006511">
    <property type="term" value="P:ubiquitin-dependent protein catabolic process"/>
    <property type="evidence" value="ECO:0007669"/>
    <property type="project" value="InterPro"/>
</dbReference>
<feature type="non-terminal residue" evidence="2">
    <location>
        <position position="101"/>
    </location>
</feature>
<accession>A0A8J5ZUF3</accession>
<dbReference type="EMBL" id="JAGFMF010012100">
    <property type="protein sequence ID" value="KAG8507703.1"/>
    <property type="molecule type" value="Genomic_DNA"/>
</dbReference>
<protein>
    <recommendedName>
        <fullName evidence="1">SKP1 component dimerisation domain-containing protein</fullName>
    </recommendedName>
</protein>
<organism evidence="2 3">
    <name type="scientific">Galemys pyrenaicus</name>
    <name type="common">Iberian desman</name>
    <name type="synonym">Pyrenean desman</name>
    <dbReference type="NCBI Taxonomy" id="202257"/>
    <lineage>
        <taxon>Eukaryota</taxon>
        <taxon>Metazoa</taxon>
        <taxon>Chordata</taxon>
        <taxon>Craniata</taxon>
        <taxon>Vertebrata</taxon>
        <taxon>Euteleostomi</taxon>
        <taxon>Mammalia</taxon>
        <taxon>Eutheria</taxon>
        <taxon>Laurasiatheria</taxon>
        <taxon>Eulipotyphla</taxon>
        <taxon>Talpidae</taxon>
        <taxon>Galemys</taxon>
    </lineage>
</organism>
<proteinExistence type="predicted"/>
<feature type="non-terminal residue" evidence="2">
    <location>
        <position position="1"/>
    </location>
</feature>
<dbReference type="Gene3D" id="3.30.710.10">
    <property type="entry name" value="Potassium Channel Kv1.1, Chain A"/>
    <property type="match status" value="1"/>
</dbReference>
<evidence type="ECO:0000313" key="2">
    <source>
        <dbReference type="EMBL" id="KAG8507703.1"/>
    </source>
</evidence>
<dbReference type="InterPro" id="IPR016072">
    <property type="entry name" value="Skp1_comp_dimer"/>
</dbReference>
<feature type="domain" description="SKP1 component dimerisation" evidence="1">
    <location>
        <begin position="57"/>
        <end position="80"/>
    </location>
</feature>
<keyword evidence="3" id="KW-1185">Reference proteome</keyword>
<comment type="caution">
    <text evidence="2">The sequence shown here is derived from an EMBL/GenBank/DDBJ whole genome shotgun (WGS) entry which is preliminary data.</text>
</comment>
<dbReference type="Pfam" id="PF01466">
    <property type="entry name" value="Skp1"/>
    <property type="match status" value="1"/>
</dbReference>
<evidence type="ECO:0000259" key="1">
    <source>
        <dbReference type="Pfam" id="PF01466"/>
    </source>
</evidence>
<dbReference type="Proteomes" id="UP000700334">
    <property type="component" value="Unassembled WGS sequence"/>
</dbReference>
<gene>
    <name evidence="2" type="ORF">J0S82_019745</name>
</gene>
<sequence>IPKQSITIKIILEDLENVCEGDDGPDVNAILLQSSLNEAPTIRITLLLRMSTKKNTKNLLDVSYKIIANMIKGETEEFIRPSYQSHFTKRKSRYTKRTSKE</sequence>
<dbReference type="InterPro" id="IPR011333">
    <property type="entry name" value="SKP1/BTB/POZ_sf"/>
</dbReference>
<dbReference type="AlphaFoldDB" id="A0A8J5ZUF3"/>
<name>A0A8J5ZUF3_GALPY</name>
<reference evidence="2" key="1">
    <citation type="journal article" date="2021" name="Evol. Appl.">
        <title>The genome of the Pyrenean desman and the effects of bottlenecks and inbreeding on the genomic landscape of an endangered species.</title>
        <authorList>
            <person name="Escoda L."/>
            <person name="Castresana J."/>
        </authorList>
    </citation>
    <scope>NUCLEOTIDE SEQUENCE</scope>
    <source>
        <strain evidence="2">IBE-C5619</strain>
    </source>
</reference>